<comment type="caution">
    <text evidence="1">The sequence shown here is derived from an EMBL/GenBank/DDBJ whole genome shotgun (WGS) entry which is preliminary data.</text>
</comment>
<reference evidence="1 2" key="1">
    <citation type="submission" date="2019-05" db="EMBL/GenBank/DDBJ databases">
        <title>Another draft genome of Portunus trituberculatus and its Hox gene families provides insights of decapod evolution.</title>
        <authorList>
            <person name="Jeong J.-H."/>
            <person name="Song I."/>
            <person name="Kim S."/>
            <person name="Choi T."/>
            <person name="Kim D."/>
            <person name="Ryu S."/>
            <person name="Kim W."/>
        </authorList>
    </citation>
    <scope>NUCLEOTIDE SEQUENCE [LARGE SCALE GENOMIC DNA]</scope>
    <source>
        <tissue evidence="1">Muscle</tissue>
    </source>
</reference>
<organism evidence="1 2">
    <name type="scientific">Portunus trituberculatus</name>
    <name type="common">Swimming crab</name>
    <name type="synonym">Neptunus trituberculatus</name>
    <dbReference type="NCBI Taxonomy" id="210409"/>
    <lineage>
        <taxon>Eukaryota</taxon>
        <taxon>Metazoa</taxon>
        <taxon>Ecdysozoa</taxon>
        <taxon>Arthropoda</taxon>
        <taxon>Crustacea</taxon>
        <taxon>Multicrustacea</taxon>
        <taxon>Malacostraca</taxon>
        <taxon>Eumalacostraca</taxon>
        <taxon>Eucarida</taxon>
        <taxon>Decapoda</taxon>
        <taxon>Pleocyemata</taxon>
        <taxon>Brachyura</taxon>
        <taxon>Eubrachyura</taxon>
        <taxon>Portunoidea</taxon>
        <taxon>Portunidae</taxon>
        <taxon>Portuninae</taxon>
        <taxon>Portunus</taxon>
    </lineage>
</organism>
<accession>A0A5B7K6R8</accession>
<protein>
    <submittedName>
        <fullName evidence="1">Uncharacterized protein</fullName>
    </submittedName>
</protein>
<dbReference type="Proteomes" id="UP000324222">
    <property type="component" value="Unassembled WGS sequence"/>
</dbReference>
<gene>
    <name evidence="1" type="ORF">E2C01_097847</name>
</gene>
<evidence type="ECO:0000313" key="1">
    <source>
        <dbReference type="EMBL" id="MPD02274.1"/>
    </source>
</evidence>
<name>A0A5B7K6R8_PORTR</name>
<dbReference type="EMBL" id="VSRR010130700">
    <property type="protein sequence ID" value="MPD02274.1"/>
    <property type="molecule type" value="Genomic_DNA"/>
</dbReference>
<evidence type="ECO:0000313" key="2">
    <source>
        <dbReference type="Proteomes" id="UP000324222"/>
    </source>
</evidence>
<proteinExistence type="predicted"/>
<sequence>MYGSQKEELLACAHTTLDDYFVVPPGNVTYEEERSYHASLKQEHREE</sequence>
<dbReference type="OrthoDB" id="5394539at2759"/>
<keyword evidence="2" id="KW-1185">Reference proteome</keyword>
<dbReference type="AlphaFoldDB" id="A0A5B7K6R8"/>